<evidence type="ECO:0000313" key="2">
    <source>
        <dbReference type="EMBL" id="KAK4128150.1"/>
    </source>
</evidence>
<comment type="caution">
    <text evidence="2">The sequence shown here is derived from an EMBL/GenBank/DDBJ whole genome shotgun (WGS) entry which is preliminary data.</text>
</comment>
<proteinExistence type="predicted"/>
<feature type="region of interest" description="Disordered" evidence="1">
    <location>
        <begin position="440"/>
        <end position="490"/>
    </location>
</feature>
<keyword evidence="3" id="KW-1185">Reference proteome</keyword>
<dbReference type="RefSeq" id="XP_062651921.1">
    <property type="nucleotide sequence ID" value="XM_062790877.1"/>
</dbReference>
<feature type="compositionally biased region" description="Basic residues" evidence="1">
    <location>
        <begin position="481"/>
        <end position="490"/>
    </location>
</feature>
<organism evidence="2 3">
    <name type="scientific">Parathielavia appendiculata</name>
    <dbReference type="NCBI Taxonomy" id="2587402"/>
    <lineage>
        <taxon>Eukaryota</taxon>
        <taxon>Fungi</taxon>
        <taxon>Dikarya</taxon>
        <taxon>Ascomycota</taxon>
        <taxon>Pezizomycotina</taxon>
        <taxon>Sordariomycetes</taxon>
        <taxon>Sordariomycetidae</taxon>
        <taxon>Sordariales</taxon>
        <taxon>Chaetomiaceae</taxon>
        <taxon>Parathielavia</taxon>
    </lineage>
</organism>
<dbReference type="GeneID" id="87827646"/>
<feature type="compositionally biased region" description="Basic and acidic residues" evidence="1">
    <location>
        <begin position="441"/>
        <end position="451"/>
    </location>
</feature>
<feature type="compositionally biased region" description="Polar residues" evidence="1">
    <location>
        <begin position="381"/>
        <end position="394"/>
    </location>
</feature>
<feature type="region of interest" description="Disordered" evidence="1">
    <location>
        <begin position="352"/>
        <end position="399"/>
    </location>
</feature>
<name>A0AAN6Z730_9PEZI</name>
<feature type="region of interest" description="Disordered" evidence="1">
    <location>
        <begin position="1"/>
        <end position="22"/>
    </location>
</feature>
<sequence>MVSVEDSPPGFCSLQNPRPEENLSDFGRVQAAIAAEQRAVAAKRKVKPPASVTNTLVLYAPPADAATTTITVAAAVDSPDSAAIPQPLPPLSALPTLRGLPAPPSSPTPEEYCLSPSRLLFPRPSPITGVASSLLSSLARRWPSARPCSKWRKSAPSMCSNSASTTGCWTSSWPASPTGIPGSCNNSVSDGWRRREETKKEVRRRYGKASKTAILRAIAQAEEGASRSRAEQEAQLTAATQTRRFAEAELGLALSEESKAKAAWEAAHDAVAAKRVQVELAIVEETKVYGLLSGIEPDNLTTADQPEPSLTGMEPEKAAADELETATLNPLAEEPSPEVEQNETKAGAFVDATAADESEPKASSEEQAMVNGARTVPAGSKTESSLEQEGTTNAAPLAKSIPETADASVMELAQELEKAECALTLADEPGTVDAMEGLTQEPEKVEQDLAKGPETVDAMEGLTKEPDKAEPSSFAQMNRCSRPHTRRRTR</sequence>
<reference evidence="2" key="2">
    <citation type="submission" date="2023-05" db="EMBL/GenBank/DDBJ databases">
        <authorList>
            <consortium name="Lawrence Berkeley National Laboratory"/>
            <person name="Steindorff A."/>
            <person name="Hensen N."/>
            <person name="Bonometti L."/>
            <person name="Westerberg I."/>
            <person name="Brannstrom I.O."/>
            <person name="Guillou S."/>
            <person name="Cros-Aarteil S."/>
            <person name="Calhoun S."/>
            <person name="Haridas S."/>
            <person name="Kuo A."/>
            <person name="Mondo S."/>
            <person name="Pangilinan J."/>
            <person name="Riley R."/>
            <person name="Labutti K."/>
            <person name="Andreopoulos B."/>
            <person name="Lipzen A."/>
            <person name="Chen C."/>
            <person name="Yanf M."/>
            <person name="Daum C."/>
            <person name="Ng V."/>
            <person name="Clum A."/>
            <person name="Ohm R."/>
            <person name="Martin F."/>
            <person name="Silar P."/>
            <person name="Natvig D."/>
            <person name="Lalanne C."/>
            <person name="Gautier V."/>
            <person name="Ament-Velasquez S.L."/>
            <person name="Kruys A."/>
            <person name="Hutchinson M.I."/>
            <person name="Powell A.J."/>
            <person name="Barry K."/>
            <person name="Miller A.N."/>
            <person name="Grigoriev I.V."/>
            <person name="Debuchy R."/>
            <person name="Gladieux P."/>
            <person name="Thoren M.H."/>
            <person name="Johannesson H."/>
        </authorList>
    </citation>
    <scope>NUCLEOTIDE SEQUENCE</scope>
    <source>
        <strain evidence="2">CBS 731.68</strain>
    </source>
</reference>
<gene>
    <name evidence="2" type="ORF">N657DRAFT_629311</name>
</gene>
<evidence type="ECO:0000256" key="1">
    <source>
        <dbReference type="SAM" id="MobiDB-lite"/>
    </source>
</evidence>
<dbReference type="Proteomes" id="UP001302602">
    <property type="component" value="Unassembled WGS sequence"/>
</dbReference>
<accession>A0AAN6Z730</accession>
<dbReference type="AlphaFoldDB" id="A0AAN6Z730"/>
<dbReference type="EMBL" id="MU853223">
    <property type="protein sequence ID" value="KAK4128150.1"/>
    <property type="molecule type" value="Genomic_DNA"/>
</dbReference>
<protein>
    <submittedName>
        <fullName evidence="2">Uncharacterized protein</fullName>
    </submittedName>
</protein>
<evidence type="ECO:0000313" key="3">
    <source>
        <dbReference type="Proteomes" id="UP001302602"/>
    </source>
</evidence>
<reference evidence="2" key="1">
    <citation type="journal article" date="2023" name="Mol. Phylogenet. Evol.">
        <title>Genome-scale phylogeny and comparative genomics of the fungal order Sordariales.</title>
        <authorList>
            <person name="Hensen N."/>
            <person name="Bonometti L."/>
            <person name="Westerberg I."/>
            <person name="Brannstrom I.O."/>
            <person name="Guillou S."/>
            <person name="Cros-Aarteil S."/>
            <person name="Calhoun S."/>
            <person name="Haridas S."/>
            <person name="Kuo A."/>
            <person name="Mondo S."/>
            <person name="Pangilinan J."/>
            <person name="Riley R."/>
            <person name="LaButti K."/>
            <person name="Andreopoulos B."/>
            <person name="Lipzen A."/>
            <person name="Chen C."/>
            <person name="Yan M."/>
            <person name="Daum C."/>
            <person name="Ng V."/>
            <person name="Clum A."/>
            <person name="Steindorff A."/>
            <person name="Ohm R.A."/>
            <person name="Martin F."/>
            <person name="Silar P."/>
            <person name="Natvig D.O."/>
            <person name="Lalanne C."/>
            <person name="Gautier V."/>
            <person name="Ament-Velasquez S.L."/>
            <person name="Kruys A."/>
            <person name="Hutchinson M.I."/>
            <person name="Powell A.J."/>
            <person name="Barry K."/>
            <person name="Miller A.N."/>
            <person name="Grigoriev I.V."/>
            <person name="Debuchy R."/>
            <person name="Gladieux P."/>
            <person name="Hiltunen Thoren M."/>
            <person name="Johannesson H."/>
        </authorList>
    </citation>
    <scope>NUCLEOTIDE SEQUENCE</scope>
    <source>
        <strain evidence="2">CBS 731.68</strain>
    </source>
</reference>